<comment type="subunit">
    <text evidence="21">Component of the FACT complex, a stable heterodimer of SPT16 and SSRP.</text>
</comment>
<dbReference type="Pfam" id="PF21091">
    <property type="entry name" value="SPT16_C"/>
    <property type="match status" value="1"/>
</dbReference>
<dbReference type="Pfam" id="PF00664">
    <property type="entry name" value="ABC_membrane"/>
    <property type="match status" value="2"/>
</dbReference>
<organism evidence="27 28">
    <name type="scientific">Cucurbita argyrosperma subsp. sororia</name>
    <dbReference type="NCBI Taxonomy" id="37648"/>
    <lineage>
        <taxon>Eukaryota</taxon>
        <taxon>Viridiplantae</taxon>
        <taxon>Streptophyta</taxon>
        <taxon>Embryophyta</taxon>
        <taxon>Tracheophyta</taxon>
        <taxon>Spermatophyta</taxon>
        <taxon>Magnoliopsida</taxon>
        <taxon>eudicotyledons</taxon>
        <taxon>Gunneridae</taxon>
        <taxon>Pentapetalae</taxon>
        <taxon>rosids</taxon>
        <taxon>fabids</taxon>
        <taxon>Cucurbitales</taxon>
        <taxon>Cucurbitaceae</taxon>
        <taxon>Cucurbiteae</taxon>
        <taxon>Cucurbita</taxon>
    </lineage>
</organism>
<feature type="domain" description="ABC transporter" evidence="25">
    <location>
        <begin position="1049"/>
        <end position="1274"/>
    </location>
</feature>
<dbReference type="GO" id="GO:0035101">
    <property type="term" value="C:FACT complex"/>
    <property type="evidence" value="ECO:0007669"/>
    <property type="project" value="UniProtKB-UniRule"/>
</dbReference>
<evidence type="ECO:0000256" key="16">
    <source>
        <dbReference type="ARBA" id="ARBA00023136"/>
    </source>
</evidence>
<feature type="region of interest" description="Disordered" evidence="23">
    <location>
        <begin position="2588"/>
        <end position="2615"/>
    </location>
</feature>
<evidence type="ECO:0000259" key="25">
    <source>
        <dbReference type="PROSITE" id="PS50893"/>
    </source>
</evidence>
<feature type="transmembrane region" description="Helical" evidence="24">
    <location>
        <begin position="661"/>
        <end position="682"/>
    </location>
</feature>
<reference evidence="27 28" key="1">
    <citation type="journal article" date="2021" name="Hortic Res">
        <title>The domestication of Cucurbita argyrosperma as revealed by the genome of its wild relative.</title>
        <authorList>
            <person name="Barrera-Redondo J."/>
            <person name="Sanchez-de la Vega G."/>
            <person name="Aguirre-Liguori J.A."/>
            <person name="Castellanos-Morales G."/>
            <person name="Gutierrez-Guerrero Y.T."/>
            <person name="Aguirre-Dugua X."/>
            <person name="Aguirre-Planter E."/>
            <person name="Tenaillon M.I."/>
            <person name="Lira-Saade R."/>
            <person name="Eguiarte L.E."/>
        </authorList>
    </citation>
    <scope>NUCLEOTIDE SEQUENCE [LARGE SCALE GENOMIC DNA]</scope>
    <source>
        <strain evidence="27">JBR-2021</strain>
    </source>
</reference>
<feature type="transmembrane region" description="Helical" evidence="24">
    <location>
        <begin position="413"/>
        <end position="437"/>
    </location>
</feature>
<feature type="non-terminal residue" evidence="27">
    <location>
        <position position="1"/>
    </location>
</feature>
<dbReference type="FunFam" id="1.20.1560.10:FF:000013">
    <property type="entry name" value="ABC transporter C family member 2"/>
    <property type="match status" value="1"/>
</dbReference>
<dbReference type="FunFam" id="3.40.50.300:FF:000163">
    <property type="entry name" value="Multidrug resistance-associated protein member 4"/>
    <property type="match status" value="1"/>
</dbReference>
<protein>
    <recommendedName>
        <fullName evidence="22">FACT complex subunit</fullName>
    </recommendedName>
</protein>
<dbReference type="GO" id="GO:0015098">
    <property type="term" value="F:molybdate ion transmembrane transporter activity"/>
    <property type="evidence" value="ECO:0007669"/>
    <property type="project" value="InterPro"/>
</dbReference>
<feature type="region of interest" description="Disordered" evidence="23">
    <location>
        <begin position="2544"/>
        <end position="2566"/>
    </location>
</feature>
<evidence type="ECO:0000256" key="24">
    <source>
        <dbReference type="SAM" id="Phobius"/>
    </source>
</evidence>
<dbReference type="CDD" id="cd17487">
    <property type="entry name" value="MFS_MFSD5_like"/>
    <property type="match status" value="1"/>
</dbReference>
<evidence type="ECO:0000256" key="20">
    <source>
        <dbReference type="ARBA" id="ARBA00034018"/>
    </source>
</evidence>
<keyword evidence="10 22" id="KW-0227">DNA damage</keyword>
<evidence type="ECO:0000256" key="22">
    <source>
        <dbReference type="RuleBase" id="RU367052"/>
    </source>
</evidence>
<feature type="transmembrane region" description="Helical" evidence="24">
    <location>
        <begin position="129"/>
        <end position="150"/>
    </location>
</feature>
<dbReference type="FunFam" id="3.40.350.10:FF:000006">
    <property type="entry name" value="FACT complex subunit SPT16"/>
    <property type="match status" value="1"/>
</dbReference>
<dbReference type="FunFam" id="1.20.1560.10:FF:000024">
    <property type="entry name" value="ABC transporter C family member 2"/>
    <property type="match status" value="1"/>
</dbReference>
<evidence type="ECO:0000256" key="8">
    <source>
        <dbReference type="ARBA" id="ARBA00022737"/>
    </source>
</evidence>
<feature type="transmembrane region" description="Helical" evidence="24">
    <location>
        <begin position="873"/>
        <end position="895"/>
    </location>
</feature>
<feature type="compositionally biased region" description="Basic and acidic residues" evidence="23">
    <location>
        <begin position="3096"/>
        <end position="3118"/>
    </location>
</feature>
<dbReference type="Pfam" id="PF24824">
    <property type="entry name" value="PH_SPT16"/>
    <property type="match status" value="1"/>
</dbReference>
<evidence type="ECO:0000256" key="9">
    <source>
        <dbReference type="ARBA" id="ARBA00022741"/>
    </source>
</evidence>
<keyword evidence="5 22" id="KW-0158">Chromosome</keyword>
<proteinExistence type="inferred from homology"/>
<dbReference type="InterPro" id="IPR017871">
    <property type="entry name" value="ABC_transporter-like_CS"/>
</dbReference>
<dbReference type="FunFam" id="2.30.29.30:FF:000017">
    <property type="entry name" value="FACT complex subunit SPT16"/>
    <property type="match status" value="1"/>
</dbReference>
<feature type="transmembrane region" description="Helical" evidence="24">
    <location>
        <begin position="348"/>
        <end position="369"/>
    </location>
</feature>
<feature type="transmembrane region" description="Helical" evidence="24">
    <location>
        <begin position="390"/>
        <end position="407"/>
    </location>
</feature>
<dbReference type="CDD" id="cd18579">
    <property type="entry name" value="ABC_6TM_ABCC_D1"/>
    <property type="match status" value="1"/>
</dbReference>
<evidence type="ECO:0000256" key="12">
    <source>
        <dbReference type="ARBA" id="ARBA00022967"/>
    </source>
</evidence>
<dbReference type="FunFam" id="2.30.29.210:FF:000002">
    <property type="entry name" value="FACT complex subunit SPT16"/>
    <property type="match status" value="1"/>
</dbReference>
<feature type="transmembrane region" description="Helical" evidence="24">
    <location>
        <begin position="775"/>
        <end position="796"/>
    </location>
</feature>
<evidence type="ECO:0000256" key="2">
    <source>
        <dbReference type="ARBA" id="ARBA00009726"/>
    </source>
</evidence>
<keyword evidence="19 22" id="KW-0539">Nucleus</keyword>
<feature type="transmembrane region" description="Helical" evidence="24">
    <location>
        <begin position="1464"/>
        <end position="1485"/>
    </location>
</feature>
<keyword evidence="15" id="KW-0175">Coiled coil</keyword>
<evidence type="ECO:0000256" key="13">
    <source>
        <dbReference type="ARBA" id="ARBA00022989"/>
    </source>
</evidence>
<dbReference type="InterPro" id="IPR013719">
    <property type="entry name" value="RTT106/SPT16-like_middle_dom"/>
</dbReference>
<keyword evidence="8" id="KW-0677">Repeat</keyword>
<feature type="compositionally biased region" description="Basic and acidic residues" evidence="23">
    <location>
        <begin position="2551"/>
        <end position="2561"/>
    </location>
</feature>
<keyword evidence="11" id="KW-0067">ATP-binding</keyword>
<dbReference type="FunFam" id="3.40.50.300:FF:000450">
    <property type="entry name" value="ABC transporter C family member 2"/>
    <property type="match status" value="1"/>
</dbReference>
<dbReference type="Proteomes" id="UP000685013">
    <property type="component" value="Chromosome 7"/>
</dbReference>
<evidence type="ECO:0000256" key="1">
    <source>
        <dbReference type="ARBA" id="ARBA00004128"/>
    </source>
</evidence>
<comment type="function">
    <text evidence="22">Component of the FACT complex, a general chromatin factor that acts to reorganize nucleosomes. The FACT complex is involved in multiple processes that require DNA as a template such as mRNA elongation, DNA replication and DNA repair. During transcription elongation the FACT complex acts as a histone chaperone that both destabilizes and restores nucleosomal structure. It facilitates the passage of RNA polymerase II and transcription by promoting the dissociation of one histone H2A-H2B dimer from the nucleosome, then subsequently promotes the reestablishment of the nucleosome following the passage of RNA polymerase II.</text>
</comment>
<accession>A0AAV6NBK1</accession>
<dbReference type="InterPro" id="IPR008509">
    <property type="entry name" value="MOT2/MFSD5"/>
</dbReference>
<feature type="transmembrane region" description="Helical" evidence="24">
    <location>
        <begin position="991"/>
        <end position="1016"/>
    </location>
</feature>
<dbReference type="Pfam" id="PF08644">
    <property type="entry name" value="SPT16"/>
    <property type="match status" value="1"/>
</dbReference>
<feature type="transmembrane region" description="Helical" evidence="24">
    <location>
        <begin position="1347"/>
        <end position="1364"/>
    </location>
</feature>
<gene>
    <name evidence="27" type="primary">ABCC2-3</name>
    <name evidence="27" type="ORF">SDJN03_10984</name>
</gene>
<feature type="transmembrane region" description="Helical" evidence="24">
    <location>
        <begin position="197"/>
        <end position="219"/>
    </location>
</feature>
<feature type="domain" description="ABC transmembrane type-1" evidence="26">
    <location>
        <begin position="738"/>
        <end position="1017"/>
    </location>
</feature>
<feature type="compositionally biased region" description="Basic and acidic residues" evidence="23">
    <location>
        <begin position="2588"/>
        <end position="2601"/>
    </location>
</feature>
<dbReference type="Pfam" id="PF00005">
    <property type="entry name" value="ABC_tran"/>
    <property type="match status" value="2"/>
</dbReference>
<feature type="compositionally biased region" description="Acidic residues" evidence="23">
    <location>
        <begin position="3060"/>
        <end position="3095"/>
    </location>
</feature>
<dbReference type="InterPro" id="IPR040258">
    <property type="entry name" value="Spt16"/>
</dbReference>
<dbReference type="GO" id="GO:0006368">
    <property type="term" value="P:transcription elongation by RNA polymerase II"/>
    <property type="evidence" value="ECO:0007669"/>
    <property type="project" value="TreeGrafter"/>
</dbReference>
<evidence type="ECO:0000256" key="14">
    <source>
        <dbReference type="ARBA" id="ARBA00023015"/>
    </source>
</evidence>
<dbReference type="GO" id="GO:0006281">
    <property type="term" value="P:DNA repair"/>
    <property type="evidence" value="ECO:0007669"/>
    <property type="project" value="UniProtKB-UniRule"/>
</dbReference>
<dbReference type="InterPro" id="IPR033825">
    <property type="entry name" value="Spt16_M24"/>
</dbReference>
<keyword evidence="17 22" id="KW-0804">Transcription</keyword>
<dbReference type="PROSITE" id="PS00211">
    <property type="entry name" value="ABC_TRANSPORTER_1"/>
    <property type="match status" value="2"/>
</dbReference>
<evidence type="ECO:0000256" key="18">
    <source>
        <dbReference type="ARBA" id="ARBA00023204"/>
    </source>
</evidence>
<name>A0AAV6NBK1_9ROSI</name>
<dbReference type="PANTHER" id="PTHR13980">
    <property type="entry name" value="CDC68 RELATED"/>
    <property type="match status" value="1"/>
</dbReference>
<dbReference type="CDD" id="cd18580">
    <property type="entry name" value="ABC_6TM_ABCC_D2"/>
    <property type="match status" value="1"/>
</dbReference>
<dbReference type="GO" id="GO:0005774">
    <property type="term" value="C:vacuolar membrane"/>
    <property type="evidence" value="ECO:0007669"/>
    <property type="project" value="UniProtKB-SubCell"/>
</dbReference>
<keyword evidence="4" id="KW-0813">Transport</keyword>
<keyword evidence="16 24" id="KW-0472">Membrane</keyword>
<comment type="subcellular location">
    <subcellularLocation>
        <location evidence="22">Nucleus</location>
    </subcellularLocation>
    <subcellularLocation>
        <location evidence="22">Chromosome</location>
    </subcellularLocation>
    <subcellularLocation>
        <location evidence="1">Vacuole membrane</location>
        <topology evidence="1">Multi-pass membrane protein</topology>
    </subcellularLocation>
</comment>
<keyword evidence="6 24" id="KW-0812">Transmembrane</keyword>
<dbReference type="Pfam" id="PF00557">
    <property type="entry name" value="Peptidase_M24"/>
    <property type="match status" value="1"/>
</dbReference>
<dbReference type="PROSITE" id="PS50929">
    <property type="entry name" value="ABC_TM1F"/>
    <property type="match status" value="2"/>
</dbReference>
<feature type="transmembrane region" description="Helical" evidence="24">
    <location>
        <begin position="285"/>
        <end position="306"/>
    </location>
</feature>
<dbReference type="CDD" id="cd01091">
    <property type="entry name" value="CDC68-like"/>
    <property type="match status" value="1"/>
</dbReference>
<dbReference type="PROSITE" id="PS50893">
    <property type="entry name" value="ABC_TRANSPORTER_2"/>
    <property type="match status" value="2"/>
</dbReference>
<dbReference type="GO" id="GO:0008559">
    <property type="term" value="F:ABC-type xenobiotic transporter activity"/>
    <property type="evidence" value="ECO:0007669"/>
    <property type="project" value="UniProtKB-EC"/>
</dbReference>
<evidence type="ECO:0000256" key="19">
    <source>
        <dbReference type="ARBA" id="ARBA00023242"/>
    </source>
</evidence>
<dbReference type="SMART" id="SM01287">
    <property type="entry name" value="Rtt106"/>
    <property type="match status" value="1"/>
</dbReference>
<dbReference type="InterPro" id="IPR003439">
    <property type="entry name" value="ABC_transporter-like_ATP-bd"/>
</dbReference>
<feature type="domain" description="ABC transmembrane type-1" evidence="26">
    <location>
        <begin position="1355"/>
        <end position="1638"/>
    </location>
</feature>
<feature type="compositionally biased region" description="Acidic residues" evidence="23">
    <location>
        <begin position="1281"/>
        <end position="1290"/>
    </location>
</feature>
<dbReference type="InterPro" id="IPR029148">
    <property type="entry name" value="FACT-SPT16_Nlobe"/>
</dbReference>
<feature type="transmembrane region" description="Helical" evidence="24">
    <location>
        <begin position="600"/>
        <end position="618"/>
    </location>
</feature>
<feature type="region of interest" description="Disordered" evidence="23">
    <location>
        <begin position="1278"/>
        <end position="1324"/>
    </location>
</feature>
<dbReference type="Pfam" id="PF05631">
    <property type="entry name" value="MFS_5"/>
    <property type="match status" value="1"/>
</dbReference>
<comment type="similarity">
    <text evidence="3 22">Belongs to the peptidase M24 family. SPT16 subfamily.</text>
</comment>
<sequence>MEIFFYLVFGALGFIVAAIELSKTNRDRINATTAFNSFKNNYLLVYSLMMAGDWLQGPYVYYLYSQYGFGKGEIGQLFIAGFGSSMLFGTIVGSLADKQGRKRACVTYCLTYILSCITKHSPQYRILMLGRILGGIATSLLFSAFESWLIAEHNKRGFEQQWLSVTFSKAIFLGNGLIAILSGLFGNVLVHSLDLGAVAPFDAASCFLALGMIIILSSWTENYGDPSENKDLLTQFRGAAVAIASDEKIALLGAIQSLFEGSMYTFVFLWTPALSPNNEEIPHGFIFATFMLASMLGSSLASRLLARASLRVENYMQIVFVVSAASLVLPIVTSFLVEPSQVKGGSISFSGCIQLVGFCVFEACVGIFWPSIMKMRSQYIPEEARSTIMNFFRIPLNVFVCVVLYNVDAFPISVMFGMCSIFLFVASILQRRLLVIVEKLKIESRPSFREKDAEMEPLNASGLQIDFWRVVLSVFQLFREIRSLIRHLPGSSSWQVTTPVAGGVWTKAVENALGAYTPCAIDSVVIVISHLVILGLCINRIWLIKKDFKAHRFCLKSKIYNYVLCLLAAYCVFEPLYRLIRGISVLNLDGQSALAPFEVVALIIQALAWCSMLVMLVVETKVYISEFRWIVRFGVVYTLVADAAMLSLILSVKDFYERDVLYWYISEVFVQVLFGVLLVAYVPSLVPFPGHTPLNSESVDDEYEELPEGERICPERHANLFSSKYCFHKIPCHYFLFWLGGFWKIGNDLSQFVGPVILNKLLESMQRGDPSRIGYLYAFSIFAGVIFGVLCEAQYFQNVMRTGYRLRSTLVAAVFRKSLRLTHEARKKFATGKITNLMTTDAETLQQVTQSLHTLWSAPFRITVAMVLLYQQLGVSSLLGASLLVLLFPIQTLVISRLQKQSKEGLQRTDKRIGLMNEILAAMDTVKCYAWESSFQSKVQSIRDDELSWFRKASLLGALNGFILNSIPVLVTVAAFGLFTVLGGDLTPSRAFTSLSLFAVLRFPLFMLPNIITQVVNANVSLKRMEELLLAEEKILLPNPPINPQLPAISIENGYFSWDSKAEKPTLSNINLDIPVGSLVAVVGSTGEGKTSLVSAMLGELPAIAADSSVIIRGTVAYVPQIAWIFNATVRDNILFGSGFESARYEKAIDITALQHDLDLLPGGDLTEIGERGVNISGGQKQRVSLARAVYSNSDVYIFDDPLSALDAHVAREVFEKCIRGELRGKTRVLVTNQLHFLSQVDRIILVHEGVVKEEGTYEELYENGKLFQKLMESAGKLEENTEEKEDGETSDNNKSSELAVNGTINDHAKDASPSKKRKEQKSVLIKQEERETGVVSWKVLARYKNALGGLWVILILLLCYVLSETLRVSSSLWLSSWTDQSNMGSSETLFYNMIYASLSLAQVFVTLINSYWLIISSLYAARRLHDQMLSSILRAPMVFFNTNPLGRIINRFAKDLGDIDRNVAPFVNMFLGQIAQLLSTFVLIGVVSTLSLWAILPLLLLFYAAYLYYQSTAREVKRLDSISRSPVYAQFGEALNGLPTIRAYKAYDRMADINGKSMDNNIRFTLVNMSGNRWLAIRLETVGGLMIWFTATFAVMQNGRAENQKAFASTMGLLLSYALNITSLLTAVLRLASLAENSLNSVERVGTYIDLPSEAPAIIESNRPPPGWPSSGLIKFEDVVLRYRPELPPVLHGLSFTVFPSDKVGIVGRTGAGKSSMLNALFRIVELERGKILIDGFDVAKLGLLDLRRVLGIIPQSPVLFSGTVRFNLDPFNEHNDADLWEALERAHLKEAIRRNTFGLDAEVSESGENFSVGQRQLLSLARALLRRSKILVLDEATAAVDVRTDALIQKTIREEFKSCTMLIIAHRLNTIIDCDRILLLEAGRVLEYNSPEELLSNEKSAFSKMVQSTGAANAQYLRGLVLGAEGVGEKKLGIEDNHKVEGERRWLASSRWAAAAQFALAVSLASSQNDLQSLEVEEENSIIRKTKDAVIMLRGVLGGKHDSEINESLNRYQISTDGWWSSLFRMIEGLALLSRLGRNRLQNSEYSFEDTTIDWDQSTIISWDVLRYQFCGCIISMADRRNGSSQPSNGKTSGAGNTYTIDLVNFSSRLKAIYAHWGEHKSDMWSSSDVLAIGTPPTSDDLRYLKSSALHIWLFGYEFPETIIVFTKKQIHFLCSQKKVSLLDVVKKSTLDAVGADVVMHVKAKNDDGSSLMDAIFRAIRAQSKADGLENPVVGYIAREAPEGNLLETWSGKLKGANFELGDITNGLSDLFACKDDNEIMNIKKAAFLTVNVMNKVVVPKLENVIDEEKKITHSALMDETEKAILEPSKAGVKLKTENVDICYPPIFQSGGEFDLRPSAASNDELLHYDPASVIICAVGSRYKSYCSNVARTFLIDANALESKAYEVLLKAQEVAISMLRPGNKVNAAYVAALSVVEKEAPELVPNLTKSAGTGIGLEFRESGLNLNSKNDRIVKSGMVFNVSLGFQNLKLTEKSQSSAGKTKNQNFSLLIADTVIVGKEKTEVLTAPSSKSIKDVAYSFNEDEEEEEKPKVKTEGNGKEAVVSKTTLRSDNHEISKEELRRQHQAELARQKNEETARRLAGVGNGAGDNRSSMRTAADLVAYKNVNDLPPQRDLMIHIDQKNETVLLPIYGSMVPFHVATIRTVSSQQDTNRSCYIRIIFNVPGTPFSPHDASSLKFQGSIYLKEVSFRSKDPRHISEVVQLIKTLRRQVVARESERAERATLVTQEKLQLAGNRFKPIRLPELWIRPPFGGRGRKLPGTLEAHLNGFRYGTTRSEERVDIMFGNVKHAFFQPAENEMITLLHFHLHNHIMVGNKKTKDVQFYVEVMDVVQTIGGGKRSAYDPDEIEEEQRERDRKNKINMDFQSFVNRVNDLWGQPQFSGLDLEFDQPLRELGFHGVPYKSSAFIVPTSTCLVELIETPFLVVTLGEIEIVNLERVGFGQKNFDMTIVFKDFKRDVLRIDSIPSTSLDGIKEWLDTTDIKYYESKLNLNWRQILKTITDDPQSFIDDGGWEFLNLEATDSETDNSGESDKGYEPSDVEPESDSEEDDSDSASLVESEDEEEEDSDGDSEEEKGKTWEELEREASNADREKGDESDSEEERKRRKMKTYGKFRAGPSGNVPKRPKIR</sequence>
<dbReference type="SMART" id="SM00382">
    <property type="entry name" value="AAA"/>
    <property type="match status" value="2"/>
</dbReference>
<evidence type="ECO:0000256" key="5">
    <source>
        <dbReference type="ARBA" id="ARBA00022454"/>
    </source>
</evidence>
<evidence type="ECO:0000259" key="26">
    <source>
        <dbReference type="PROSITE" id="PS50929"/>
    </source>
</evidence>
<dbReference type="Pfam" id="PF08512">
    <property type="entry name" value="Rttp106-like_middle"/>
    <property type="match status" value="1"/>
</dbReference>
<feature type="region of interest" description="Disordered" evidence="23">
    <location>
        <begin position="3044"/>
        <end position="3151"/>
    </location>
</feature>
<dbReference type="InterPro" id="IPR013953">
    <property type="entry name" value="FACT_SPT16_M"/>
</dbReference>
<dbReference type="InterPro" id="IPR003593">
    <property type="entry name" value="AAA+_ATPase"/>
</dbReference>
<dbReference type="CDD" id="cd03244">
    <property type="entry name" value="ABCC_MRP_domain2"/>
    <property type="match status" value="1"/>
</dbReference>
<evidence type="ECO:0000256" key="3">
    <source>
        <dbReference type="ARBA" id="ARBA00010779"/>
    </source>
</evidence>
<feature type="transmembrane region" description="Helical" evidence="24">
    <location>
        <begin position="559"/>
        <end position="580"/>
    </location>
</feature>
<feature type="transmembrane region" description="Helical" evidence="24">
    <location>
        <begin position="43"/>
        <end position="62"/>
    </location>
</feature>
<feature type="transmembrane region" description="Helical" evidence="24">
    <location>
        <begin position="1491"/>
        <end position="1510"/>
    </location>
</feature>
<evidence type="ECO:0000256" key="11">
    <source>
        <dbReference type="ARBA" id="ARBA00022840"/>
    </source>
</evidence>
<evidence type="ECO:0000313" key="27">
    <source>
        <dbReference type="EMBL" id="KAG6594431.1"/>
    </source>
</evidence>
<keyword evidence="18 22" id="KW-0234">DNA repair</keyword>
<dbReference type="FunFam" id="3.90.230.10:FF:000005">
    <property type="entry name" value="FACT complex subunit spt16"/>
    <property type="match status" value="1"/>
</dbReference>
<evidence type="ECO:0000256" key="15">
    <source>
        <dbReference type="ARBA" id="ARBA00023054"/>
    </source>
</evidence>
<feature type="transmembrane region" description="Helical" evidence="24">
    <location>
        <begin position="1394"/>
        <end position="1422"/>
    </location>
</feature>
<keyword evidence="14 22" id="KW-0805">Transcription regulation</keyword>
<dbReference type="CDD" id="cd03250">
    <property type="entry name" value="ABCC_MRP_domain1"/>
    <property type="match status" value="1"/>
</dbReference>
<evidence type="ECO:0000256" key="17">
    <source>
        <dbReference type="ARBA" id="ARBA00023163"/>
    </source>
</evidence>
<dbReference type="GO" id="GO:1902417">
    <property type="term" value="F:(+)-abscisic acid D-glucopyranosyl ester transmembrane transporter activity"/>
    <property type="evidence" value="ECO:0007669"/>
    <property type="project" value="UniProtKB-ARBA"/>
</dbReference>
<comment type="caution">
    <text evidence="27">The sequence shown here is derived from an EMBL/GenBank/DDBJ whole genome shotgun (WGS) entry which is preliminary data.</text>
</comment>
<evidence type="ECO:0000256" key="23">
    <source>
        <dbReference type="SAM" id="MobiDB-lite"/>
    </source>
</evidence>
<dbReference type="GO" id="GO:0005524">
    <property type="term" value="F:ATP binding"/>
    <property type="evidence" value="ECO:0007669"/>
    <property type="project" value="UniProtKB-KW"/>
</dbReference>
<keyword evidence="13 24" id="KW-1133">Transmembrane helix</keyword>
<feature type="transmembrane region" description="Helical" evidence="24">
    <location>
        <begin position="170"/>
        <end position="190"/>
    </location>
</feature>
<keyword evidence="9" id="KW-0547">Nucleotide-binding</keyword>
<keyword evidence="28" id="KW-1185">Reference proteome</keyword>
<feature type="domain" description="ABC transporter" evidence="25">
    <location>
        <begin position="1675"/>
        <end position="1909"/>
    </location>
</feature>
<feature type="transmembrane region" description="Helical" evidence="24">
    <location>
        <begin position="6"/>
        <end position="22"/>
    </location>
</feature>
<dbReference type="FunFam" id="2.30.29.150:FF:000004">
    <property type="entry name" value="FACT complex subunit SPT16"/>
    <property type="match status" value="1"/>
</dbReference>
<feature type="transmembrane region" description="Helical" evidence="24">
    <location>
        <begin position="953"/>
        <end position="979"/>
    </location>
</feature>
<dbReference type="InterPro" id="IPR044746">
    <property type="entry name" value="ABCC_6TM_D1"/>
</dbReference>
<comment type="similarity">
    <text evidence="2">Belongs to the ABC transporter superfamily. ABCC family. Conjugate transporter (TC 3.A.1.208) subfamily.</text>
</comment>
<evidence type="ECO:0000256" key="21">
    <source>
        <dbReference type="ARBA" id="ARBA00062995"/>
    </source>
</evidence>
<dbReference type="GO" id="GO:0016887">
    <property type="term" value="F:ATP hydrolysis activity"/>
    <property type="evidence" value="ECO:0007669"/>
    <property type="project" value="InterPro"/>
</dbReference>
<dbReference type="GO" id="GO:0031491">
    <property type="term" value="F:nucleosome binding"/>
    <property type="evidence" value="ECO:0007669"/>
    <property type="project" value="TreeGrafter"/>
</dbReference>
<dbReference type="SMART" id="SM01285">
    <property type="entry name" value="FACT-Spt16_Nlob"/>
    <property type="match status" value="1"/>
</dbReference>
<evidence type="ECO:0000256" key="7">
    <source>
        <dbReference type="ARBA" id="ARBA00022705"/>
    </source>
</evidence>
<evidence type="ECO:0000256" key="4">
    <source>
        <dbReference type="ARBA" id="ARBA00022448"/>
    </source>
</evidence>
<dbReference type="EMBL" id="JAGKQH010000007">
    <property type="protein sequence ID" value="KAG6594431.1"/>
    <property type="molecule type" value="Genomic_DNA"/>
</dbReference>
<dbReference type="PANTHER" id="PTHR13980:SF18">
    <property type="entry name" value="FACT COMPLEX SUBUNIT SPT16"/>
    <property type="match status" value="1"/>
</dbReference>
<dbReference type="InterPro" id="IPR056595">
    <property type="entry name" value="Fact-SPT16_PH"/>
</dbReference>
<evidence type="ECO:0000313" key="28">
    <source>
        <dbReference type="Proteomes" id="UP000685013"/>
    </source>
</evidence>
<feature type="transmembrane region" description="Helical" evidence="24">
    <location>
        <begin position="630"/>
        <end position="649"/>
    </location>
</feature>
<keyword evidence="7 22" id="KW-0235">DNA replication</keyword>
<feature type="compositionally biased region" description="Polar residues" evidence="23">
    <location>
        <begin position="1291"/>
        <end position="1305"/>
    </location>
</feature>
<feature type="transmembrane region" description="Helical" evidence="24">
    <location>
        <begin position="74"/>
        <end position="96"/>
    </location>
</feature>
<dbReference type="InterPro" id="IPR011527">
    <property type="entry name" value="ABC1_TM_dom"/>
</dbReference>
<feature type="transmembrane region" description="Helical" evidence="24">
    <location>
        <begin position="318"/>
        <end position="336"/>
    </location>
</feature>
<dbReference type="SMART" id="SM01286">
    <property type="entry name" value="SPT16"/>
    <property type="match status" value="1"/>
</dbReference>
<dbReference type="GO" id="GO:0006260">
    <property type="term" value="P:DNA replication"/>
    <property type="evidence" value="ECO:0007669"/>
    <property type="project" value="UniProtKB-KW"/>
</dbReference>
<dbReference type="InterPro" id="IPR048969">
    <property type="entry name" value="FACT_SPT16_C"/>
</dbReference>
<dbReference type="Pfam" id="PF14826">
    <property type="entry name" value="FACT-Spt16_Nlob"/>
    <property type="match status" value="1"/>
</dbReference>
<dbReference type="InterPro" id="IPR044726">
    <property type="entry name" value="ABCC_6TM_D2"/>
</dbReference>
<dbReference type="InterPro" id="IPR000994">
    <property type="entry name" value="Pept_M24"/>
</dbReference>
<keyword evidence="12" id="KW-1278">Translocase</keyword>
<comment type="catalytic activity">
    <reaction evidence="20">
        <text>ATP + H2O + xenobioticSide 1 = ADP + phosphate + xenobioticSide 2.</text>
        <dbReference type="EC" id="7.6.2.2"/>
    </reaction>
</comment>
<evidence type="ECO:0000256" key="10">
    <source>
        <dbReference type="ARBA" id="ARBA00022763"/>
    </source>
</evidence>
<evidence type="ECO:0000256" key="6">
    <source>
        <dbReference type="ARBA" id="ARBA00022692"/>
    </source>
</evidence>